<evidence type="ECO:0000259" key="2">
    <source>
        <dbReference type="Pfam" id="PF07331"/>
    </source>
</evidence>
<feature type="transmembrane region" description="Helical" evidence="1">
    <location>
        <begin position="6"/>
        <end position="27"/>
    </location>
</feature>
<dbReference type="Pfam" id="PF07331">
    <property type="entry name" value="TctB"/>
    <property type="match status" value="1"/>
</dbReference>
<organism evidence="3 4">
    <name type="scientific">Ancylobacter dichloromethanicus</name>
    <dbReference type="NCBI Taxonomy" id="518825"/>
    <lineage>
        <taxon>Bacteria</taxon>
        <taxon>Pseudomonadati</taxon>
        <taxon>Pseudomonadota</taxon>
        <taxon>Alphaproteobacteria</taxon>
        <taxon>Hyphomicrobiales</taxon>
        <taxon>Xanthobacteraceae</taxon>
        <taxon>Ancylobacter</taxon>
    </lineage>
</organism>
<sequence length="150" mass="15803">MKTVDIVTALIVIALSSFVMLGTRHLAYWSEFAPGSAFAPFWVGAAGVVLGLLLLVATLRREAHEPNGFPDRLGFCRVLGVAAGLWLMVVAVPFVGFIAAGTAFCLVLLLLIERRPLVPSLATTAVAVGIVYGVFVAWLGISLPQGLLGI</sequence>
<reference evidence="3" key="2">
    <citation type="submission" date="2023-01" db="EMBL/GenBank/DDBJ databases">
        <authorList>
            <person name="Sun Q."/>
            <person name="Evtushenko L."/>
        </authorList>
    </citation>
    <scope>NUCLEOTIDE SEQUENCE</scope>
    <source>
        <strain evidence="3">VKM B-2484</strain>
    </source>
</reference>
<evidence type="ECO:0000313" key="3">
    <source>
        <dbReference type="EMBL" id="GLK74010.1"/>
    </source>
</evidence>
<evidence type="ECO:0000313" key="4">
    <source>
        <dbReference type="Proteomes" id="UP001143370"/>
    </source>
</evidence>
<feature type="transmembrane region" description="Helical" evidence="1">
    <location>
        <begin position="121"/>
        <end position="141"/>
    </location>
</feature>
<name>A0A9W6JAM3_9HYPH</name>
<dbReference type="RefSeq" id="WP_213368503.1">
    <property type="nucleotide sequence ID" value="NZ_BSFJ01000035.1"/>
</dbReference>
<feature type="transmembrane region" description="Helical" evidence="1">
    <location>
        <begin position="39"/>
        <end position="59"/>
    </location>
</feature>
<reference evidence="3" key="1">
    <citation type="journal article" date="2014" name="Int. J. Syst. Evol. Microbiol.">
        <title>Complete genome sequence of Corynebacterium casei LMG S-19264T (=DSM 44701T), isolated from a smear-ripened cheese.</title>
        <authorList>
            <consortium name="US DOE Joint Genome Institute (JGI-PGF)"/>
            <person name="Walter F."/>
            <person name="Albersmeier A."/>
            <person name="Kalinowski J."/>
            <person name="Ruckert C."/>
        </authorList>
    </citation>
    <scope>NUCLEOTIDE SEQUENCE</scope>
    <source>
        <strain evidence="3">VKM B-2484</strain>
    </source>
</reference>
<keyword evidence="4" id="KW-1185">Reference proteome</keyword>
<evidence type="ECO:0000256" key="1">
    <source>
        <dbReference type="SAM" id="Phobius"/>
    </source>
</evidence>
<gene>
    <name evidence="3" type="ORF">GCM10017643_41280</name>
</gene>
<feature type="transmembrane region" description="Helical" evidence="1">
    <location>
        <begin position="79"/>
        <end position="112"/>
    </location>
</feature>
<dbReference type="Proteomes" id="UP001143370">
    <property type="component" value="Unassembled WGS sequence"/>
</dbReference>
<protein>
    <recommendedName>
        <fullName evidence="2">DUF1468 domain-containing protein</fullName>
    </recommendedName>
</protein>
<comment type="caution">
    <text evidence="3">The sequence shown here is derived from an EMBL/GenBank/DDBJ whole genome shotgun (WGS) entry which is preliminary data.</text>
</comment>
<dbReference type="AlphaFoldDB" id="A0A9W6JAM3"/>
<accession>A0A9W6JAM3</accession>
<proteinExistence type="predicted"/>
<keyword evidence="1" id="KW-0812">Transmembrane</keyword>
<dbReference type="InterPro" id="IPR009936">
    <property type="entry name" value="DUF1468"/>
</dbReference>
<keyword evidence="1" id="KW-1133">Transmembrane helix</keyword>
<keyword evidence="1" id="KW-0472">Membrane</keyword>
<feature type="domain" description="DUF1468" evidence="2">
    <location>
        <begin position="7"/>
        <end position="144"/>
    </location>
</feature>
<dbReference type="EMBL" id="BSFJ01000035">
    <property type="protein sequence ID" value="GLK74010.1"/>
    <property type="molecule type" value="Genomic_DNA"/>
</dbReference>